<evidence type="ECO:0000256" key="18">
    <source>
        <dbReference type="ARBA" id="ARBA00023212"/>
    </source>
</evidence>
<dbReference type="GO" id="GO:0005794">
    <property type="term" value="C:Golgi apparatus"/>
    <property type="evidence" value="ECO:0007669"/>
    <property type="project" value="UniProtKB-SubCell"/>
</dbReference>
<dbReference type="Pfam" id="PF02494">
    <property type="entry name" value="HYR"/>
    <property type="match status" value="1"/>
</dbReference>
<dbReference type="PANTHER" id="PTHR22872:SF9">
    <property type="entry name" value="X-LINKED RETINITIS PIGMENTOSA GTPASE REGULATOR"/>
    <property type="match status" value="1"/>
</dbReference>
<evidence type="ECO:0000256" key="24">
    <source>
        <dbReference type="PROSITE-ProRule" id="PRU00235"/>
    </source>
</evidence>
<reference evidence="30" key="1">
    <citation type="submission" date="2025-08" db="UniProtKB">
        <authorList>
            <consortium name="RefSeq"/>
        </authorList>
    </citation>
    <scope>IDENTIFICATION</scope>
    <source>
        <tissue evidence="30">Muscle</tissue>
    </source>
</reference>
<feature type="compositionally biased region" description="Polar residues" evidence="26">
    <location>
        <begin position="529"/>
        <end position="541"/>
    </location>
</feature>
<evidence type="ECO:0000256" key="25">
    <source>
        <dbReference type="PROSITE-ProRule" id="PRU00302"/>
    </source>
</evidence>
<evidence type="ECO:0000256" key="11">
    <source>
        <dbReference type="ARBA" id="ARBA00022729"/>
    </source>
</evidence>
<feature type="repeat" description="RCC1" evidence="24">
    <location>
        <begin position="54"/>
        <end position="105"/>
    </location>
</feature>
<dbReference type="InterPro" id="IPR000408">
    <property type="entry name" value="Reg_chr_condens"/>
</dbReference>
<dbReference type="SMART" id="SM00032">
    <property type="entry name" value="CCP"/>
    <property type="match status" value="3"/>
</dbReference>
<evidence type="ECO:0000256" key="13">
    <source>
        <dbReference type="ARBA" id="ARBA00022794"/>
    </source>
</evidence>
<keyword evidence="10 25" id="KW-0768">Sushi</keyword>
<sequence length="1133" mass="125516">MWEPEKVVPGSGAVFTFGKTKFAENIPSKFWFKNDIATCLACGDEHSAVVTGKNKLYVFGSNNWGQLGLGSKSTVRKPTCIKDLKPEKVKLAACGRNHTLVSTEGGRIYAAGGNNEGQLGLGDTEDRNTFHLIEFFASQHRFKFKQLSAGSNTSAALTEDGKLFMWGDNSEGQIGLKNVPNVCVPHQVTVGKPIIWISCGYYHSAFVTNFHCGNRSEDKMEKKRVEGELYTFGETECGKLGLPRELLMNHRVPQMVPGIPEKAIQVACGGGHTAVLTEKTVYTFGLGQFGQLGLGTFLFATPVPSVIKPVKEQKIIYISCGEHHTAFITDIGLLYTFGDGRYGKLGLGMNNFTNHFAPTLCSKFLKFMVESVACGGCHMLVFASPRVDIIEVDIHEMYDCCISPFTSLPVSNLTSGKVLQRTLSARVRRRERANSLDPFQMTQVLPPIKGALRPPVRCYPRSIPMWLSTIDVPEKAMTKNEGPMQPMEPDYFEDTMTEWKEAGSSSTEDSESLGETTDVLNMTHMMRLNSNEKSSKLSPIQKQKDNRLSDDEDSEDKNEEIGEYLEGGKKAVRENENVSADSHSETIDNSVEKDKKTNRMEQPTCECTENPKESVYHRAKYSSSECLEDESTPAFCPDDIVLGAGNLEGSWATSVCMHSGSGDSPLEDDEVGYSHSRYKDTPWCSPIKVKYGDVYCRAPQGGYYKTALGTRCDIRCRKGYELHGSSQLICQSNKRWSDKVTCKQAHGLLRYGGNEMTPFRQKSVISCLGKQARREICSTNTVCLLKKRCPTLAMPANGGFKCVDGAYFNSRCEYYCSPGYTLKGERTVTCMDNKAWSGQPASCVDMEPPRIKCPSVKERIAEPNKLTVRVSWDTPEGRDTADGILTDVILKGLPPGSNFPEGDHKIQYTVYDRAENKGTCKFRVKVRVKRCGKLNAPENGYMKCSSDGDNYGATCEFSCIGGYELQGSPARVCQSNLAWSGTEPTCAAMNVNVGVRTAAALLDQFYEKRRLLIVSTPTARNLLYRLQLGMLQQAQCSLDLRHITVVELVGVFPTLIGRIGAKIMPPALALQLRLLLRIPLYSFSMVLVDKHGMDKERYVSLVTPVALFNLIDTFPLRKEEMVLQAEMGQACNT</sequence>
<dbReference type="OrthoDB" id="6136178at2759"/>
<keyword evidence="7" id="KW-0597">Phosphoprotein</keyword>
<keyword evidence="6" id="KW-0963">Cytoplasm</keyword>
<dbReference type="FunFam" id="2.130.10.30:FF:000013">
    <property type="entry name" value="Retinitis pigmentosa GTPase regulator isoform 1"/>
    <property type="match status" value="1"/>
</dbReference>
<dbReference type="PROSITE" id="PS50923">
    <property type="entry name" value="SUSHI"/>
    <property type="match status" value="3"/>
</dbReference>
<dbReference type="Pfam" id="PF00415">
    <property type="entry name" value="RCC1"/>
    <property type="match status" value="1"/>
</dbReference>
<keyword evidence="15" id="KW-0333">Golgi apparatus</keyword>
<dbReference type="GO" id="GO:0005085">
    <property type="term" value="F:guanyl-nucleotide exchange factor activity"/>
    <property type="evidence" value="ECO:0007669"/>
    <property type="project" value="UniProtKB-KW"/>
</dbReference>
<evidence type="ECO:0000313" key="30">
    <source>
        <dbReference type="RefSeq" id="XP_019505751.1"/>
    </source>
</evidence>
<dbReference type="InterPro" id="IPR035976">
    <property type="entry name" value="Sushi/SCR/CCP_sf"/>
</dbReference>
<dbReference type="Pfam" id="PF13778">
    <property type="entry name" value="DUF4174"/>
    <property type="match status" value="1"/>
</dbReference>
<evidence type="ECO:0000256" key="19">
    <source>
        <dbReference type="ARBA" id="ARBA00023273"/>
    </source>
</evidence>
<dbReference type="KEGG" id="hai:109386748"/>
<feature type="repeat" description="RCC1" evidence="24">
    <location>
        <begin position="106"/>
        <end position="160"/>
    </location>
</feature>
<dbReference type="Pfam" id="PF00084">
    <property type="entry name" value="Sushi"/>
    <property type="match status" value="3"/>
</dbReference>
<evidence type="ECO:0000256" key="4">
    <source>
        <dbReference type="ARBA" id="ARBA00004611"/>
    </source>
</evidence>
<keyword evidence="11" id="KW-0732">Signal</keyword>
<dbReference type="GO" id="GO:0030030">
    <property type="term" value="P:cell projection organization"/>
    <property type="evidence" value="ECO:0007669"/>
    <property type="project" value="UniProtKB-KW"/>
</dbReference>
<feature type="region of interest" description="Disordered" evidence="26">
    <location>
        <begin position="529"/>
        <end position="597"/>
    </location>
</feature>
<evidence type="ECO:0000256" key="14">
    <source>
        <dbReference type="ARBA" id="ARBA00022846"/>
    </source>
</evidence>
<keyword evidence="22" id="KW-0844">Vision</keyword>
<evidence type="ECO:0000256" key="20">
    <source>
        <dbReference type="ARBA" id="ARBA00023288"/>
    </source>
</evidence>
<dbReference type="AlphaFoldDB" id="A0A8B7RX94"/>
<dbReference type="FunFam" id="2.10.70.10:FF:000024">
    <property type="entry name" value="Sushi repeat-containing protein SRPX"/>
    <property type="match status" value="1"/>
</dbReference>
<feature type="compositionally biased region" description="Basic and acidic residues" evidence="26">
    <location>
        <begin position="566"/>
        <end position="597"/>
    </location>
</feature>
<evidence type="ECO:0000256" key="21">
    <source>
        <dbReference type="ARBA" id="ARBA00023289"/>
    </source>
</evidence>
<evidence type="ECO:0000256" key="26">
    <source>
        <dbReference type="SAM" id="MobiDB-lite"/>
    </source>
</evidence>
<feature type="repeat" description="RCC1" evidence="24">
    <location>
        <begin position="161"/>
        <end position="210"/>
    </location>
</feature>
<feature type="repeat" description="RCC1" evidence="24">
    <location>
        <begin position="227"/>
        <end position="279"/>
    </location>
</feature>
<keyword evidence="21" id="KW-0636">Prenylation</keyword>
<evidence type="ECO:0000256" key="6">
    <source>
        <dbReference type="ARBA" id="ARBA00022490"/>
    </source>
</evidence>
<evidence type="ECO:0000256" key="3">
    <source>
        <dbReference type="ARBA" id="ARBA00004555"/>
    </source>
</evidence>
<evidence type="ECO:0000256" key="7">
    <source>
        <dbReference type="ARBA" id="ARBA00022553"/>
    </source>
</evidence>
<keyword evidence="12" id="KW-0677">Repeat</keyword>
<evidence type="ECO:0000256" key="9">
    <source>
        <dbReference type="ARBA" id="ARBA00022658"/>
    </source>
</evidence>
<dbReference type="InterPro" id="IPR058923">
    <property type="entry name" value="RCC1-like_dom"/>
</dbReference>
<dbReference type="Proteomes" id="UP000694851">
    <property type="component" value="Unplaced"/>
</dbReference>
<feature type="domain" description="HYR" evidence="27">
    <location>
        <begin position="844"/>
        <end position="928"/>
    </location>
</feature>
<evidence type="ECO:0000256" key="15">
    <source>
        <dbReference type="ARBA" id="ARBA00023034"/>
    </source>
</evidence>
<dbReference type="PROSITE" id="PS50825">
    <property type="entry name" value="HYR"/>
    <property type="match status" value="1"/>
</dbReference>
<comment type="caution">
    <text evidence="25">Lacks conserved residue(s) required for the propagation of feature annotation.</text>
</comment>
<evidence type="ECO:0000256" key="23">
    <source>
        <dbReference type="ARBA" id="ARBA00073293"/>
    </source>
</evidence>
<dbReference type="PANTHER" id="PTHR22872">
    <property type="entry name" value="BTK-BINDING PROTEIN-RELATED"/>
    <property type="match status" value="1"/>
</dbReference>
<dbReference type="GeneID" id="109386748"/>
<keyword evidence="16" id="KW-0969">Cilium</keyword>
<keyword evidence="14" id="KW-0282">Flagellum</keyword>
<dbReference type="InterPro" id="IPR009091">
    <property type="entry name" value="RCC1/BLIP-II"/>
</dbReference>
<dbReference type="GO" id="GO:0007601">
    <property type="term" value="P:visual perception"/>
    <property type="evidence" value="ECO:0007669"/>
    <property type="project" value="UniProtKB-KW"/>
</dbReference>
<keyword evidence="18" id="KW-0206">Cytoskeleton</keyword>
<feature type="domain" description="Sushi" evidence="28">
    <location>
        <begin position="929"/>
        <end position="988"/>
    </location>
</feature>
<evidence type="ECO:0000256" key="1">
    <source>
        <dbReference type="ARBA" id="ARBA00004120"/>
    </source>
</evidence>
<evidence type="ECO:0000259" key="28">
    <source>
        <dbReference type="PROSITE" id="PS50923"/>
    </source>
</evidence>
<evidence type="ECO:0000256" key="5">
    <source>
        <dbReference type="ARBA" id="ARBA00022481"/>
    </source>
</evidence>
<dbReference type="Gene3D" id="2.130.10.30">
    <property type="entry name" value="Regulator of chromosome condensation 1/beta-lactamase-inhibitor protein II"/>
    <property type="match status" value="1"/>
</dbReference>
<evidence type="ECO:0000313" key="29">
    <source>
        <dbReference type="Proteomes" id="UP000694851"/>
    </source>
</evidence>
<dbReference type="InterPro" id="IPR025232">
    <property type="entry name" value="DUF4174"/>
</dbReference>
<dbReference type="CTD" id="8406"/>
<feature type="domain" description="Sushi" evidence="28">
    <location>
        <begin position="694"/>
        <end position="744"/>
    </location>
</feature>
<dbReference type="Gene3D" id="2.10.70.10">
    <property type="entry name" value="Complement Module, domain 1"/>
    <property type="match status" value="3"/>
</dbReference>
<keyword evidence="5" id="KW-0488">Methylation</keyword>
<dbReference type="PROSITE" id="PS00626">
    <property type="entry name" value="RCC1_2"/>
    <property type="match status" value="3"/>
</dbReference>
<feature type="domain" description="Sushi" evidence="28">
    <location>
        <begin position="787"/>
        <end position="845"/>
    </location>
</feature>
<name>A0A8B7RX94_HIPAR</name>
<dbReference type="CDD" id="cd00033">
    <property type="entry name" value="CCP"/>
    <property type="match status" value="3"/>
</dbReference>
<keyword evidence="20" id="KW-0449">Lipoprotein</keyword>
<keyword evidence="8" id="KW-0716">Sensory transduction</keyword>
<evidence type="ECO:0000256" key="8">
    <source>
        <dbReference type="ARBA" id="ARBA00022606"/>
    </source>
</evidence>
<keyword evidence="17 25" id="KW-1015">Disulfide bond</keyword>
<feature type="disulfide bond" evidence="25">
    <location>
        <begin position="816"/>
        <end position="843"/>
    </location>
</feature>
<protein>
    <recommendedName>
        <fullName evidence="23">X-linked retinitis pigmentosa GTPase regulator</fullName>
    </recommendedName>
</protein>
<dbReference type="GO" id="GO:0005813">
    <property type="term" value="C:centrosome"/>
    <property type="evidence" value="ECO:0007669"/>
    <property type="project" value="UniProtKB-SubCell"/>
</dbReference>
<dbReference type="InterPro" id="IPR000436">
    <property type="entry name" value="Sushi_SCR_CCP_dom"/>
</dbReference>
<dbReference type="RefSeq" id="XP_019505751.1">
    <property type="nucleotide sequence ID" value="XM_019650206.1"/>
</dbReference>
<dbReference type="GO" id="GO:0005929">
    <property type="term" value="C:cilium"/>
    <property type="evidence" value="ECO:0007669"/>
    <property type="project" value="UniProtKB-ARBA"/>
</dbReference>
<evidence type="ECO:0000259" key="27">
    <source>
        <dbReference type="PROSITE" id="PS50825"/>
    </source>
</evidence>
<keyword evidence="13" id="KW-0970">Cilium biogenesis/degradation</keyword>
<evidence type="ECO:0000256" key="17">
    <source>
        <dbReference type="ARBA" id="ARBA00023157"/>
    </source>
</evidence>
<dbReference type="InterPro" id="IPR051625">
    <property type="entry name" value="Signaling_Regulatory_Domain"/>
</dbReference>
<organism evidence="29 30">
    <name type="scientific">Hipposideros armiger</name>
    <name type="common">Great Himalayan leaf-nosed bat</name>
    <dbReference type="NCBI Taxonomy" id="186990"/>
    <lineage>
        <taxon>Eukaryota</taxon>
        <taxon>Metazoa</taxon>
        <taxon>Chordata</taxon>
        <taxon>Craniata</taxon>
        <taxon>Vertebrata</taxon>
        <taxon>Euteleostomi</taxon>
        <taxon>Mammalia</taxon>
        <taxon>Eutheria</taxon>
        <taxon>Laurasiatheria</taxon>
        <taxon>Chiroptera</taxon>
        <taxon>Yinpterochiroptera</taxon>
        <taxon>Rhinolophoidea</taxon>
        <taxon>Hipposideridae</taxon>
        <taxon>Hipposideros</taxon>
    </lineage>
</organism>
<evidence type="ECO:0000256" key="22">
    <source>
        <dbReference type="ARBA" id="ARBA00023305"/>
    </source>
</evidence>
<evidence type="ECO:0000256" key="10">
    <source>
        <dbReference type="ARBA" id="ARBA00022659"/>
    </source>
</evidence>
<comment type="subcellular location">
    <subcellularLocation>
        <location evidence="1">Cytoplasm</location>
        <location evidence="1">Cytoskeleton</location>
        <location evidence="1">Cilium basal body</location>
    </subcellularLocation>
    <subcellularLocation>
        <location evidence="4">Cytoplasm</location>
        <location evidence="4">Cytoskeleton</location>
        <location evidence="4">Flagellum axoneme</location>
    </subcellularLocation>
    <subcellularLocation>
        <location evidence="2">Cytoplasm</location>
        <location evidence="2">Cytoskeleton</location>
        <location evidence="2">Microtubule organizing center</location>
        <location evidence="2">Centrosome</location>
    </subcellularLocation>
    <subcellularLocation>
        <location evidence="3">Golgi apparatus</location>
    </subcellularLocation>
</comment>
<proteinExistence type="predicted"/>
<keyword evidence="9" id="KW-0344">Guanine-nucleotide releasing factor</keyword>
<dbReference type="Pfam" id="PF25390">
    <property type="entry name" value="WD40_RLD"/>
    <property type="match status" value="1"/>
</dbReference>
<feature type="disulfide bond" evidence="25">
    <location>
        <begin position="959"/>
        <end position="986"/>
    </location>
</feature>
<feature type="repeat" description="RCC1" evidence="24">
    <location>
        <begin position="279"/>
        <end position="331"/>
    </location>
</feature>
<gene>
    <name evidence="30" type="primary">SRPX</name>
</gene>
<keyword evidence="29" id="KW-1185">Reference proteome</keyword>
<dbReference type="InterPro" id="IPR003410">
    <property type="entry name" value="HYR_dom"/>
</dbReference>
<accession>A0A8B7RX94</accession>
<evidence type="ECO:0000256" key="16">
    <source>
        <dbReference type="ARBA" id="ARBA00023069"/>
    </source>
</evidence>
<dbReference type="SUPFAM" id="SSF57535">
    <property type="entry name" value="Complement control module/SCR domain"/>
    <property type="match status" value="3"/>
</dbReference>
<keyword evidence="19" id="KW-0966">Cell projection</keyword>
<dbReference type="PROSITE" id="PS50012">
    <property type="entry name" value="RCC1_3"/>
    <property type="match status" value="6"/>
</dbReference>
<evidence type="ECO:0000256" key="2">
    <source>
        <dbReference type="ARBA" id="ARBA00004300"/>
    </source>
</evidence>
<dbReference type="PRINTS" id="PR00633">
    <property type="entry name" value="RCCNDNSATION"/>
</dbReference>
<evidence type="ECO:0000256" key="12">
    <source>
        <dbReference type="ARBA" id="ARBA00022737"/>
    </source>
</evidence>
<feature type="repeat" description="RCC1" evidence="24">
    <location>
        <begin position="332"/>
        <end position="385"/>
    </location>
</feature>
<dbReference type="SUPFAM" id="SSF50985">
    <property type="entry name" value="RCC1/BLIP-II"/>
    <property type="match status" value="1"/>
</dbReference>
<feature type="compositionally biased region" description="Acidic residues" evidence="26">
    <location>
        <begin position="550"/>
        <end position="563"/>
    </location>
</feature>